<gene>
    <name evidence="1" type="ORF">E2C01_098348</name>
</gene>
<dbReference type="EMBL" id="VSRR010132929">
    <property type="protein sequence ID" value="MPD02747.1"/>
    <property type="molecule type" value="Genomic_DNA"/>
</dbReference>
<protein>
    <submittedName>
        <fullName evidence="1">Uncharacterized protein</fullName>
    </submittedName>
</protein>
<evidence type="ECO:0000313" key="2">
    <source>
        <dbReference type="Proteomes" id="UP000324222"/>
    </source>
</evidence>
<evidence type="ECO:0000313" key="1">
    <source>
        <dbReference type="EMBL" id="MPD02747.1"/>
    </source>
</evidence>
<comment type="caution">
    <text evidence="1">The sequence shown here is derived from an EMBL/GenBank/DDBJ whole genome shotgun (WGS) entry which is preliminary data.</text>
</comment>
<accession>A0A5B7K862</accession>
<reference evidence="1 2" key="1">
    <citation type="submission" date="2019-05" db="EMBL/GenBank/DDBJ databases">
        <title>Another draft genome of Portunus trituberculatus and its Hox gene families provides insights of decapod evolution.</title>
        <authorList>
            <person name="Jeong J.-H."/>
            <person name="Song I."/>
            <person name="Kim S."/>
            <person name="Choi T."/>
            <person name="Kim D."/>
            <person name="Ryu S."/>
            <person name="Kim W."/>
        </authorList>
    </citation>
    <scope>NUCLEOTIDE SEQUENCE [LARGE SCALE GENOMIC DNA]</scope>
    <source>
        <tissue evidence="1">Muscle</tissue>
    </source>
</reference>
<sequence length="57" mass="5998">MTAELMVGVMVEVGVVMEVVVMEAAALVVIVEVGEDAVKLEVRNTAYNILAESSGEC</sequence>
<name>A0A5B7K862_PORTR</name>
<dbReference type="AlphaFoldDB" id="A0A5B7K862"/>
<organism evidence="1 2">
    <name type="scientific">Portunus trituberculatus</name>
    <name type="common">Swimming crab</name>
    <name type="synonym">Neptunus trituberculatus</name>
    <dbReference type="NCBI Taxonomy" id="210409"/>
    <lineage>
        <taxon>Eukaryota</taxon>
        <taxon>Metazoa</taxon>
        <taxon>Ecdysozoa</taxon>
        <taxon>Arthropoda</taxon>
        <taxon>Crustacea</taxon>
        <taxon>Multicrustacea</taxon>
        <taxon>Malacostraca</taxon>
        <taxon>Eumalacostraca</taxon>
        <taxon>Eucarida</taxon>
        <taxon>Decapoda</taxon>
        <taxon>Pleocyemata</taxon>
        <taxon>Brachyura</taxon>
        <taxon>Eubrachyura</taxon>
        <taxon>Portunoidea</taxon>
        <taxon>Portunidae</taxon>
        <taxon>Portuninae</taxon>
        <taxon>Portunus</taxon>
    </lineage>
</organism>
<proteinExistence type="predicted"/>
<dbReference type="Proteomes" id="UP000324222">
    <property type="component" value="Unassembled WGS sequence"/>
</dbReference>
<keyword evidence="2" id="KW-1185">Reference proteome</keyword>